<keyword evidence="2" id="KW-0548">Nucleotidyltransferase</keyword>
<proteinExistence type="predicted"/>
<dbReference type="InterPro" id="IPR000594">
    <property type="entry name" value="ThiF_NAD_FAD-bd"/>
</dbReference>
<sequence length="215" mass="23753">MEKRIPCREELQNALLARCTGEEVKKLRNAEVAVAGLGGLGSHVSVFLVRAGVGHLHLIDFDKVDLTNLNRQHYFISHLGMDKTEALKEQLLQINPWLDIKTSCERVTEENIPRLFQKADIICEAFDRPENKAMLVNGCLELFPEKPLVCASGMGGFGRSNAIVTRQVGRNFYLCGDSTSGIEEGQGLAAPRVALCAAHEANQILELILNDTKKK</sequence>
<dbReference type="Pfam" id="PF00899">
    <property type="entry name" value="ThiF"/>
    <property type="match status" value="1"/>
</dbReference>
<evidence type="ECO:0000259" key="1">
    <source>
        <dbReference type="Pfam" id="PF00899"/>
    </source>
</evidence>
<dbReference type="PANTHER" id="PTHR43267:SF3">
    <property type="entry name" value="THIF PROTEIN"/>
    <property type="match status" value="1"/>
</dbReference>
<dbReference type="InterPro" id="IPR035985">
    <property type="entry name" value="Ubiquitin-activating_enz"/>
</dbReference>
<dbReference type="EMBL" id="DWUY01000198">
    <property type="protein sequence ID" value="HJD29084.1"/>
    <property type="molecule type" value="Genomic_DNA"/>
</dbReference>
<dbReference type="NCBIfam" id="TIGR02354">
    <property type="entry name" value="thiF_fam2"/>
    <property type="match status" value="1"/>
</dbReference>
<dbReference type="GO" id="GO:0016779">
    <property type="term" value="F:nucleotidyltransferase activity"/>
    <property type="evidence" value="ECO:0007669"/>
    <property type="project" value="UniProtKB-KW"/>
</dbReference>
<dbReference type="GO" id="GO:0061504">
    <property type="term" value="P:cyclic threonylcarbamoyladenosine biosynthetic process"/>
    <property type="evidence" value="ECO:0007669"/>
    <property type="project" value="TreeGrafter"/>
</dbReference>
<reference evidence="2" key="1">
    <citation type="journal article" date="2021" name="PeerJ">
        <title>Extensive microbial diversity within the chicken gut microbiome revealed by metagenomics and culture.</title>
        <authorList>
            <person name="Gilroy R."/>
            <person name="Ravi A."/>
            <person name="Getino M."/>
            <person name="Pursley I."/>
            <person name="Horton D.L."/>
            <person name="Alikhan N.F."/>
            <person name="Baker D."/>
            <person name="Gharbi K."/>
            <person name="Hall N."/>
            <person name="Watson M."/>
            <person name="Adriaenssens E.M."/>
            <person name="Foster-Nyarko E."/>
            <person name="Jarju S."/>
            <person name="Secka A."/>
            <person name="Antonio M."/>
            <person name="Oren A."/>
            <person name="Chaudhuri R.R."/>
            <person name="La Ragione R."/>
            <person name="Hildebrand F."/>
            <person name="Pallen M.J."/>
        </authorList>
    </citation>
    <scope>NUCLEOTIDE SEQUENCE</scope>
    <source>
        <strain evidence="2">ChiBcec6-4105</strain>
    </source>
</reference>
<dbReference type="SUPFAM" id="SSF69572">
    <property type="entry name" value="Activating enzymes of the ubiquitin-like proteins"/>
    <property type="match status" value="1"/>
</dbReference>
<feature type="domain" description="THIF-type NAD/FAD binding fold" evidence="1">
    <location>
        <begin position="16"/>
        <end position="211"/>
    </location>
</feature>
<dbReference type="AlphaFoldDB" id="A0A9D2TXV2"/>
<gene>
    <name evidence="2" type="primary">thiF</name>
    <name evidence="2" type="ORF">H9914_08865</name>
</gene>
<name>A0A9D2TXV2_9FIRM</name>
<dbReference type="Gene3D" id="3.40.50.720">
    <property type="entry name" value="NAD(P)-binding Rossmann-like Domain"/>
    <property type="match status" value="1"/>
</dbReference>
<protein>
    <submittedName>
        <fullName evidence="2">Sulfur carrier protein ThiS adenylyltransferase ThiF</fullName>
    </submittedName>
</protein>
<evidence type="ECO:0000313" key="3">
    <source>
        <dbReference type="Proteomes" id="UP000823892"/>
    </source>
</evidence>
<comment type="caution">
    <text evidence="2">The sequence shown here is derived from an EMBL/GenBank/DDBJ whole genome shotgun (WGS) entry which is preliminary data.</text>
</comment>
<dbReference type="GO" id="GO:0008641">
    <property type="term" value="F:ubiquitin-like modifier activating enzyme activity"/>
    <property type="evidence" value="ECO:0007669"/>
    <property type="project" value="InterPro"/>
</dbReference>
<dbReference type="PANTHER" id="PTHR43267">
    <property type="entry name" value="TRNA THREONYLCARBAMOYLADENOSINE DEHYDRATASE"/>
    <property type="match status" value="1"/>
</dbReference>
<keyword evidence="2" id="KW-0808">Transferase</keyword>
<dbReference type="NCBIfam" id="NF006395">
    <property type="entry name" value="PRK08644.1"/>
    <property type="match status" value="1"/>
</dbReference>
<dbReference type="GO" id="GO:0061503">
    <property type="term" value="F:tRNA threonylcarbamoyladenosine dehydratase"/>
    <property type="evidence" value="ECO:0007669"/>
    <property type="project" value="TreeGrafter"/>
</dbReference>
<organism evidence="2 3">
    <name type="scientific">Candidatus Blautia avicola</name>
    <dbReference type="NCBI Taxonomy" id="2838483"/>
    <lineage>
        <taxon>Bacteria</taxon>
        <taxon>Bacillati</taxon>
        <taxon>Bacillota</taxon>
        <taxon>Clostridia</taxon>
        <taxon>Lachnospirales</taxon>
        <taxon>Lachnospiraceae</taxon>
        <taxon>Blautia</taxon>
    </lineage>
</organism>
<dbReference type="InterPro" id="IPR045886">
    <property type="entry name" value="ThiF/MoeB/HesA"/>
</dbReference>
<dbReference type="Proteomes" id="UP000823892">
    <property type="component" value="Unassembled WGS sequence"/>
</dbReference>
<reference evidence="2" key="2">
    <citation type="submission" date="2021-04" db="EMBL/GenBank/DDBJ databases">
        <authorList>
            <person name="Gilroy R."/>
        </authorList>
    </citation>
    <scope>NUCLEOTIDE SEQUENCE</scope>
    <source>
        <strain evidence="2">ChiBcec6-4105</strain>
    </source>
</reference>
<evidence type="ECO:0000313" key="2">
    <source>
        <dbReference type="EMBL" id="HJD29084.1"/>
    </source>
</evidence>
<dbReference type="InterPro" id="IPR012729">
    <property type="entry name" value="ThiF_fam2"/>
</dbReference>
<accession>A0A9D2TXV2</accession>